<evidence type="ECO:0000313" key="3">
    <source>
        <dbReference type="Proteomes" id="UP000237082"/>
    </source>
</evidence>
<dbReference type="SUPFAM" id="SSF56349">
    <property type="entry name" value="DNA breaking-rejoining enzymes"/>
    <property type="match status" value="1"/>
</dbReference>
<protein>
    <submittedName>
        <fullName evidence="2">Uncharacterized protein</fullName>
    </submittedName>
</protein>
<dbReference type="Proteomes" id="UP000237082">
    <property type="component" value="Unassembled WGS sequence"/>
</dbReference>
<accession>A0A2S5DC16</accession>
<sequence length="309" mass="34669">MTVIMTGRRPTQITALKIGDLISHSGKNFLNVPRAKQRSEGGWRKTFKQIPIIEDLWLLLKQQAAAVYREFSARAALSDEQKTKLPLFPNYSAFDDSEDINSQLNDDRLHLRNETLARTMVHIAKMISVNSERTGAPILINAYRFRYTLGTNLGREGKGEYVIAEALDHTDTQHTGVYVKNLPEIVERIDKAVAYQLAPIAQAFQGIIIKTEHDAHRGSDPSSRISNGAENLGNCGSYGFCSALAPVACYTCNHFQPWLDGPHEGVLDYLLQERARILDLTDDRKVAFANDRLILAVSDVIVRCKKMKE</sequence>
<dbReference type="GO" id="GO:0006310">
    <property type="term" value="P:DNA recombination"/>
    <property type="evidence" value="ECO:0007669"/>
    <property type="project" value="UniProtKB-KW"/>
</dbReference>
<dbReference type="InterPro" id="IPR011010">
    <property type="entry name" value="DNA_brk_join_enz"/>
</dbReference>
<evidence type="ECO:0000256" key="1">
    <source>
        <dbReference type="ARBA" id="ARBA00023172"/>
    </source>
</evidence>
<evidence type="ECO:0000313" key="2">
    <source>
        <dbReference type="EMBL" id="POZ60640.1"/>
    </source>
</evidence>
<dbReference type="OrthoDB" id="8368662at2"/>
<dbReference type="AlphaFoldDB" id="A0A2S5DC16"/>
<proteinExistence type="predicted"/>
<reference evidence="3" key="1">
    <citation type="submission" date="2018-02" db="EMBL/GenBank/DDBJ databases">
        <authorList>
            <person name="O'Hara-Hanley K."/>
            <person name="Soby S."/>
        </authorList>
    </citation>
    <scope>NUCLEOTIDE SEQUENCE [LARGE SCALE GENOMIC DNA]</scope>
    <source>
        <strain evidence="3">MWU14-2602</strain>
    </source>
</reference>
<keyword evidence="1" id="KW-0233">DNA recombination</keyword>
<gene>
    <name evidence="2" type="ORF">C2I19_17860</name>
</gene>
<dbReference type="GO" id="GO:0003677">
    <property type="term" value="F:DNA binding"/>
    <property type="evidence" value="ECO:0007669"/>
    <property type="project" value="InterPro"/>
</dbReference>
<dbReference type="InterPro" id="IPR013762">
    <property type="entry name" value="Integrase-like_cat_sf"/>
</dbReference>
<dbReference type="NCBIfam" id="NF041502">
    <property type="entry name" value="integrase_1"/>
    <property type="match status" value="1"/>
</dbReference>
<dbReference type="RefSeq" id="WP_103903998.1">
    <property type="nucleotide sequence ID" value="NZ_PQWB01000109.1"/>
</dbReference>
<keyword evidence="3" id="KW-1185">Reference proteome</keyword>
<dbReference type="EMBL" id="PQWB01000109">
    <property type="protein sequence ID" value="POZ60640.1"/>
    <property type="molecule type" value="Genomic_DNA"/>
</dbReference>
<dbReference type="Gene3D" id="1.10.443.10">
    <property type="entry name" value="Intergrase catalytic core"/>
    <property type="match status" value="1"/>
</dbReference>
<name>A0A2S5DC16_9NEIS</name>
<dbReference type="InterPro" id="IPR048120">
    <property type="entry name" value="Integrase-like"/>
</dbReference>
<comment type="caution">
    <text evidence="2">The sequence shown here is derived from an EMBL/GenBank/DDBJ whole genome shotgun (WGS) entry which is preliminary data.</text>
</comment>
<dbReference type="GO" id="GO:0015074">
    <property type="term" value="P:DNA integration"/>
    <property type="evidence" value="ECO:0007669"/>
    <property type="project" value="InterPro"/>
</dbReference>
<organism evidence="2 3">
    <name type="scientific">Chromobacterium alticapitis</name>
    <dbReference type="NCBI Taxonomy" id="2073169"/>
    <lineage>
        <taxon>Bacteria</taxon>
        <taxon>Pseudomonadati</taxon>
        <taxon>Pseudomonadota</taxon>
        <taxon>Betaproteobacteria</taxon>
        <taxon>Neisseriales</taxon>
        <taxon>Chromobacteriaceae</taxon>
        <taxon>Chromobacterium</taxon>
    </lineage>
</organism>